<evidence type="ECO:0000313" key="4">
    <source>
        <dbReference type="EMBL" id="TBL76542.1"/>
    </source>
</evidence>
<dbReference type="InterPro" id="IPR058788">
    <property type="entry name" value="ApnL_N"/>
</dbReference>
<proteinExistence type="predicted"/>
<dbReference type="InterPro" id="IPR058789">
    <property type="entry name" value="ApnL_C"/>
</dbReference>
<dbReference type="Proteomes" id="UP000293142">
    <property type="component" value="Unassembled WGS sequence"/>
</dbReference>
<dbReference type="OrthoDB" id="931854at2"/>
<feature type="domain" description="D-apionate lactonase TIM barrel" evidence="2">
    <location>
        <begin position="273"/>
        <end position="534"/>
    </location>
</feature>
<gene>
    <name evidence="4" type="ORF">EYB31_19115</name>
</gene>
<dbReference type="Pfam" id="PF25837">
    <property type="entry name" value="Apionate_lact_N"/>
    <property type="match status" value="1"/>
</dbReference>
<reference evidence="4 5" key="1">
    <citation type="submission" date="2019-02" db="EMBL/GenBank/DDBJ databases">
        <title>Paenibacillus sp. nov., isolated from surface-sterilized tissue of Thalictrum simplex L.</title>
        <authorList>
            <person name="Tuo L."/>
        </authorList>
    </citation>
    <scope>NUCLEOTIDE SEQUENCE [LARGE SCALE GENOMIC DNA]</scope>
    <source>
        <strain evidence="4 5">N2SHLJ1</strain>
    </source>
</reference>
<evidence type="ECO:0000259" key="3">
    <source>
        <dbReference type="Pfam" id="PF25839"/>
    </source>
</evidence>
<sequence>MERNSFTLARMRYGNDEPLPEKTVLHAGPLSAVFEAGMLRDIRFGGIEVVRGLYSAVRDSNWGTIVPVFTEMSISRQPEVFEVAFTAVHQRGDIDFAWKGQIKGTSGGLLEFTMDGAAGRRFYKNRIGFCILHPMELAGTPTEVKTPDGWITGHFPQVISPHQPFPPMTGIRYAVQGRVKAELAFTGELFEMEDQRNWTDASFKTYCTPLAYPYPAEVRQGERFCQKITLQASALTNSERLERSATTGQIRLIVDEGRRQALPSIGMLLPKHDLKPKEMELVRRLNPGHMRAELDLTTDLEWSVSLQEALDTAQGLQLQLELDLIADGHGERLAELTSYLALNKRAELISRMFLYEKDTHVSSEALLQLLRQLMVTAGIAVAVGGGSRAYFAQFNRAILPLSHMDWAAYSINPQVHAFDLTSLVETLAAQAATVSSAAVLTGGLPLSVGPVTLKKRFNPDAAGTTDGLSEEERSDPRQQSLFCAAWTLGSLNNLSVSEIVQAITYYETFGDRGVAADAACMFPVFHILADIGDFRGGELMAASSSAPQTIEALGLHKDGRTSLLIANLTAETQAVTVEFAEAKGRNVRKLDEDTFEEAMYESETYRNAVHESFCEAVIRLALKPYAVVRIDPAEQPSRS</sequence>
<keyword evidence="5" id="KW-1185">Reference proteome</keyword>
<dbReference type="Pfam" id="PF25838">
    <property type="entry name" value="Apionate_lact_M"/>
    <property type="match status" value="1"/>
</dbReference>
<dbReference type="InterPro" id="IPR058787">
    <property type="entry name" value="ApnL_M"/>
</dbReference>
<evidence type="ECO:0000259" key="2">
    <source>
        <dbReference type="Pfam" id="PF25838"/>
    </source>
</evidence>
<accession>A0A4Q9DMJ4</accession>
<evidence type="ECO:0000259" key="1">
    <source>
        <dbReference type="Pfam" id="PF25837"/>
    </source>
</evidence>
<name>A0A4Q9DMJ4_9BACL</name>
<dbReference type="EMBL" id="SIRE01000013">
    <property type="protein sequence ID" value="TBL76542.1"/>
    <property type="molecule type" value="Genomic_DNA"/>
</dbReference>
<protein>
    <submittedName>
        <fullName evidence="4">Uncharacterized protein</fullName>
    </submittedName>
</protein>
<comment type="caution">
    <text evidence="4">The sequence shown here is derived from an EMBL/GenBank/DDBJ whole genome shotgun (WGS) entry which is preliminary data.</text>
</comment>
<organism evidence="4 5">
    <name type="scientific">Paenibacillus thalictri</name>
    <dbReference type="NCBI Taxonomy" id="2527873"/>
    <lineage>
        <taxon>Bacteria</taxon>
        <taxon>Bacillati</taxon>
        <taxon>Bacillota</taxon>
        <taxon>Bacilli</taxon>
        <taxon>Bacillales</taxon>
        <taxon>Paenibacillaceae</taxon>
        <taxon>Paenibacillus</taxon>
    </lineage>
</organism>
<dbReference type="Pfam" id="PF25839">
    <property type="entry name" value="Apionate_lact_C"/>
    <property type="match status" value="1"/>
</dbReference>
<dbReference type="AlphaFoldDB" id="A0A4Q9DMJ4"/>
<evidence type="ECO:0000313" key="5">
    <source>
        <dbReference type="Proteomes" id="UP000293142"/>
    </source>
</evidence>
<feature type="domain" description="D-apionate lactonase N-terminal" evidence="1">
    <location>
        <begin position="12"/>
        <end position="233"/>
    </location>
</feature>
<feature type="domain" description="D-apionate lactonase C-terminal" evidence="3">
    <location>
        <begin position="547"/>
        <end position="630"/>
    </location>
</feature>